<proteinExistence type="predicted"/>
<protein>
    <submittedName>
        <fullName evidence="2">Uncharacterized protein</fullName>
    </submittedName>
</protein>
<evidence type="ECO:0000256" key="1">
    <source>
        <dbReference type="SAM" id="MobiDB-lite"/>
    </source>
</evidence>
<evidence type="ECO:0000313" key="3">
    <source>
        <dbReference type="Proteomes" id="UP001360953"/>
    </source>
</evidence>
<name>A0ABR1LTL5_9PEZI</name>
<gene>
    <name evidence="2" type="ORF">J3D65DRAFT_667195</name>
</gene>
<reference evidence="2 3" key="1">
    <citation type="submission" date="2024-04" db="EMBL/GenBank/DDBJ databases">
        <title>Phyllosticta paracitricarpa is synonymous to the EU quarantine fungus P. citricarpa based on phylogenomic analyses.</title>
        <authorList>
            <consortium name="Lawrence Berkeley National Laboratory"/>
            <person name="Van ingen-buijs V.A."/>
            <person name="Van westerhoven A.C."/>
            <person name="Haridas S."/>
            <person name="Skiadas P."/>
            <person name="Martin F."/>
            <person name="Groenewald J.Z."/>
            <person name="Crous P.W."/>
            <person name="Seidl M.F."/>
        </authorList>
    </citation>
    <scope>NUCLEOTIDE SEQUENCE [LARGE SCALE GENOMIC DNA]</scope>
    <source>
        <strain evidence="2 3">CPC 17464</strain>
    </source>
</reference>
<accession>A0ABR1LTL5</accession>
<feature type="compositionally biased region" description="Basic and acidic residues" evidence="1">
    <location>
        <begin position="94"/>
        <end position="107"/>
    </location>
</feature>
<sequence length="260" mass="29587">MSVFNLNPLAMPFIPTKKDDDRVDSPVRDKLQPATNRVEPHTPVANGLVRGRVNYFPAVQGILTNCAVTTEPFPYYTDPISGRAFMTTQPLPQKRNEPEKHEGDEEKAARPVDINLVVRLPLVLKLVIVYKITQAKPHRIFSQSIIVDADWCANDIETQVQDVIREDMKESIKNKDLPAKDKNAFSCGRVDFKTKVLKQGADARDQHSFLGPHTCIWFALNPLVRDKLARRQYVDERDLSLRVTVTVFEGFPLRHLLGNY</sequence>
<comment type="caution">
    <text evidence="2">The sequence shown here is derived from an EMBL/GenBank/DDBJ whole genome shotgun (WGS) entry which is preliminary data.</text>
</comment>
<dbReference type="Proteomes" id="UP001360953">
    <property type="component" value="Unassembled WGS sequence"/>
</dbReference>
<keyword evidence="3" id="KW-1185">Reference proteome</keyword>
<feature type="region of interest" description="Disordered" evidence="1">
    <location>
        <begin position="88"/>
        <end position="107"/>
    </location>
</feature>
<dbReference type="EMBL" id="JBBPEH010000005">
    <property type="protein sequence ID" value="KAK7538508.1"/>
    <property type="molecule type" value="Genomic_DNA"/>
</dbReference>
<evidence type="ECO:0000313" key="2">
    <source>
        <dbReference type="EMBL" id="KAK7538508.1"/>
    </source>
</evidence>
<dbReference type="RefSeq" id="XP_066656195.1">
    <property type="nucleotide sequence ID" value="XM_066803002.1"/>
</dbReference>
<organism evidence="2 3">
    <name type="scientific">Phyllosticta citribraziliensis</name>
    <dbReference type="NCBI Taxonomy" id="989973"/>
    <lineage>
        <taxon>Eukaryota</taxon>
        <taxon>Fungi</taxon>
        <taxon>Dikarya</taxon>
        <taxon>Ascomycota</taxon>
        <taxon>Pezizomycotina</taxon>
        <taxon>Dothideomycetes</taxon>
        <taxon>Dothideomycetes incertae sedis</taxon>
        <taxon>Botryosphaeriales</taxon>
        <taxon>Phyllostictaceae</taxon>
        <taxon>Phyllosticta</taxon>
    </lineage>
</organism>
<dbReference type="GeneID" id="92035908"/>